<evidence type="ECO:0000259" key="13">
    <source>
        <dbReference type="PROSITE" id="PS50016"/>
    </source>
</evidence>
<keyword evidence="8" id="KW-0539">Nucleus</keyword>
<proteinExistence type="predicted"/>
<dbReference type="Gene3D" id="3.30.40.10">
    <property type="entry name" value="Zinc/RING finger domain, C3HC4 (zinc finger)"/>
    <property type="match status" value="1"/>
</dbReference>
<dbReference type="InterPro" id="IPR013083">
    <property type="entry name" value="Znf_RING/FYVE/PHD"/>
</dbReference>
<evidence type="ECO:0000313" key="15">
    <source>
        <dbReference type="EnsemblMetazoa" id="OVOC4798.1"/>
    </source>
</evidence>
<dbReference type="InterPro" id="IPR037869">
    <property type="entry name" value="Spp1/CFP1"/>
</dbReference>
<evidence type="ECO:0000256" key="11">
    <source>
        <dbReference type="SAM" id="Coils"/>
    </source>
</evidence>
<keyword evidence="4" id="KW-0862">Zinc</keyword>
<dbReference type="PANTHER" id="PTHR46174:SF1">
    <property type="entry name" value="CXXC-TYPE ZINC FINGER PROTEIN 1"/>
    <property type="match status" value="1"/>
</dbReference>
<evidence type="ECO:0000256" key="10">
    <source>
        <dbReference type="PROSITE-ProRule" id="PRU00509"/>
    </source>
</evidence>
<dbReference type="PROSITE" id="PS51058">
    <property type="entry name" value="ZF_CXXC"/>
    <property type="match status" value="1"/>
</dbReference>
<keyword evidence="3 10" id="KW-0863">Zinc-finger</keyword>
<feature type="compositionally biased region" description="Basic and acidic residues" evidence="12">
    <location>
        <begin position="131"/>
        <end position="154"/>
    </location>
</feature>
<evidence type="ECO:0000256" key="4">
    <source>
        <dbReference type="ARBA" id="ARBA00022833"/>
    </source>
</evidence>
<sequence>MYGAGRYCITETSDRIAVGIWCIIPLVIHGFPVKYFSQQLEDMDDSAQDLQNLEAVEKIEQEGKIDSEQQTHCLCGSSDESSFMICCDHCGVWYHGACLQVTRTQANRIETYACPPCISKDNSLKVVYRTPKREREKSVHREKQCKSKGARNDLKTQGGLRRSSKDDHEENKHEEGCSNCINCFRSADCGKCANCNISVKPCLKRICLQSEWWNKHKKQQQCKIAGKEEAVLSNMYSVPTRGKKERMNITDDDDDNTETFKGESGSARSGSAASGAKKAQRKLRKKKTIAYQKRQTNAAVGRTKKSKTNDFSFTTDILSNLLCVAEQRQKIASAIYNRRSNRHNPNKEKTKHCEGPQCTNSTRSQSKFCSEECGMNLARNRLRAILPDRVQAYWDNISHFMEQSQHLRDAAEEQIQFFTNKVRTFADFQDELQKWISTIEKIESENETVINNSPDMDFVLHCAVCALEFPAKLIVKHMERCFVRNEKQSCYGTPNMSQVNPYNIFCEQFNKANSTFCKRLRVLCSEHYKSIEDTAKVCGYPFAWNKSEFRPVIKTFNDMQAMLREGFCHYPRKNCLQHHNWIQNAMGLIDVELLNLLIKLDEWFEKKRTLQVSETMRGDVLSLFCDKTVRLNNLNEDSSVPICSSVNSDPANDMQYQNTEQSMNATMSHVEGTD</sequence>
<keyword evidence="16" id="KW-1185">Reference proteome</keyword>
<keyword evidence="2" id="KW-0479">Metal-binding</keyword>
<keyword evidence="11" id="KW-0175">Coiled coil</keyword>
<feature type="coiled-coil region" evidence="11">
    <location>
        <begin position="401"/>
        <end position="445"/>
    </location>
</feature>
<dbReference type="InterPro" id="IPR019786">
    <property type="entry name" value="Zinc_finger_PHD-type_CS"/>
</dbReference>
<evidence type="ECO:0000256" key="2">
    <source>
        <dbReference type="ARBA" id="ARBA00022723"/>
    </source>
</evidence>
<feature type="compositionally biased region" description="Basic residues" evidence="12">
    <location>
        <begin position="278"/>
        <end position="287"/>
    </location>
</feature>
<feature type="region of interest" description="Disordered" evidence="12">
    <location>
        <begin position="244"/>
        <end position="287"/>
    </location>
</feature>
<protein>
    <recommendedName>
        <fullName evidence="9">CXXC-type zinc finger protein 1</fullName>
    </recommendedName>
</protein>
<evidence type="ECO:0000259" key="14">
    <source>
        <dbReference type="PROSITE" id="PS51058"/>
    </source>
</evidence>
<dbReference type="PROSITE" id="PS50016">
    <property type="entry name" value="ZF_PHD_2"/>
    <property type="match status" value="1"/>
</dbReference>
<dbReference type="EnsemblMetazoa" id="OVOC4798.1">
    <property type="protein sequence ID" value="OVOC4798.1"/>
    <property type="gene ID" value="WBGene00241607"/>
</dbReference>
<dbReference type="InterPro" id="IPR001965">
    <property type="entry name" value="Znf_PHD"/>
</dbReference>
<feature type="compositionally biased region" description="Low complexity" evidence="12">
    <location>
        <begin position="262"/>
        <end position="277"/>
    </location>
</feature>
<evidence type="ECO:0000256" key="7">
    <source>
        <dbReference type="ARBA" id="ARBA00023163"/>
    </source>
</evidence>
<feature type="domain" description="PHD-type" evidence="13">
    <location>
        <begin position="70"/>
        <end position="120"/>
    </location>
</feature>
<comment type="subcellular location">
    <subcellularLocation>
        <location evidence="1">Nucleus</location>
    </subcellularLocation>
</comment>
<dbReference type="GO" id="GO:0008270">
    <property type="term" value="F:zinc ion binding"/>
    <property type="evidence" value="ECO:0007669"/>
    <property type="project" value="UniProtKB-KW"/>
</dbReference>
<dbReference type="Pfam" id="PF12269">
    <property type="entry name" value="CpG_bind_C"/>
    <property type="match status" value="1"/>
</dbReference>
<feature type="domain" description="CXXC-type" evidence="14">
    <location>
        <begin position="170"/>
        <end position="208"/>
    </location>
</feature>
<dbReference type="PROSITE" id="PS01359">
    <property type="entry name" value="ZF_PHD_1"/>
    <property type="match status" value="1"/>
</dbReference>
<dbReference type="GO" id="GO:0003677">
    <property type="term" value="F:DNA binding"/>
    <property type="evidence" value="ECO:0007669"/>
    <property type="project" value="UniProtKB-KW"/>
</dbReference>
<dbReference type="GO" id="GO:0048188">
    <property type="term" value="C:Set1C/COMPASS complex"/>
    <property type="evidence" value="ECO:0007669"/>
    <property type="project" value="InterPro"/>
</dbReference>
<dbReference type="InterPro" id="IPR019787">
    <property type="entry name" value="Znf_PHD-finger"/>
</dbReference>
<feature type="compositionally biased region" description="Basic and acidic residues" evidence="12">
    <location>
        <begin position="163"/>
        <end position="174"/>
    </location>
</feature>
<organism evidence="15 16">
    <name type="scientific">Onchocerca volvulus</name>
    <dbReference type="NCBI Taxonomy" id="6282"/>
    <lineage>
        <taxon>Eukaryota</taxon>
        <taxon>Metazoa</taxon>
        <taxon>Ecdysozoa</taxon>
        <taxon>Nematoda</taxon>
        <taxon>Chromadorea</taxon>
        <taxon>Rhabditida</taxon>
        <taxon>Spirurina</taxon>
        <taxon>Spiruromorpha</taxon>
        <taxon>Filarioidea</taxon>
        <taxon>Onchocercidae</taxon>
        <taxon>Onchocerca</taxon>
    </lineage>
</organism>
<keyword evidence="5" id="KW-0805">Transcription regulation</keyword>
<evidence type="ECO:0000256" key="1">
    <source>
        <dbReference type="ARBA" id="ARBA00004123"/>
    </source>
</evidence>
<dbReference type="InterPro" id="IPR022056">
    <property type="entry name" value="CpG-bd_C"/>
</dbReference>
<evidence type="ECO:0000256" key="6">
    <source>
        <dbReference type="ARBA" id="ARBA00023125"/>
    </source>
</evidence>
<keyword evidence="7" id="KW-0804">Transcription</keyword>
<dbReference type="AlphaFoldDB" id="A0A8R1XYF4"/>
<dbReference type="SMART" id="SM00249">
    <property type="entry name" value="PHD"/>
    <property type="match status" value="1"/>
</dbReference>
<accession>A0A8R1XYF4</accession>
<dbReference type="GO" id="GO:0045893">
    <property type="term" value="P:positive regulation of DNA-templated transcription"/>
    <property type="evidence" value="ECO:0007669"/>
    <property type="project" value="TreeGrafter"/>
</dbReference>
<keyword evidence="6" id="KW-0238">DNA-binding</keyword>
<feature type="region of interest" description="Disordered" evidence="12">
    <location>
        <begin position="130"/>
        <end position="174"/>
    </location>
</feature>
<evidence type="ECO:0000256" key="8">
    <source>
        <dbReference type="ARBA" id="ARBA00023242"/>
    </source>
</evidence>
<dbReference type="Proteomes" id="UP000024404">
    <property type="component" value="Unassembled WGS sequence"/>
</dbReference>
<dbReference type="SUPFAM" id="SSF57903">
    <property type="entry name" value="FYVE/PHD zinc finger"/>
    <property type="match status" value="1"/>
</dbReference>
<dbReference type="InterPro" id="IPR011011">
    <property type="entry name" value="Znf_FYVE_PHD"/>
</dbReference>
<evidence type="ECO:0000256" key="9">
    <source>
        <dbReference type="ARBA" id="ARBA00023828"/>
    </source>
</evidence>
<dbReference type="OMA" id="IRVGHKP"/>
<dbReference type="Pfam" id="PF00628">
    <property type="entry name" value="PHD"/>
    <property type="match status" value="1"/>
</dbReference>
<reference evidence="15" key="2">
    <citation type="submission" date="2022-06" db="UniProtKB">
        <authorList>
            <consortium name="EnsemblMetazoa"/>
        </authorList>
    </citation>
    <scope>IDENTIFICATION</scope>
</reference>
<evidence type="ECO:0000313" key="16">
    <source>
        <dbReference type="Proteomes" id="UP000024404"/>
    </source>
</evidence>
<evidence type="ECO:0000256" key="12">
    <source>
        <dbReference type="SAM" id="MobiDB-lite"/>
    </source>
</evidence>
<evidence type="ECO:0000256" key="5">
    <source>
        <dbReference type="ARBA" id="ARBA00023015"/>
    </source>
</evidence>
<dbReference type="EMBL" id="CMVM020000144">
    <property type="status" value="NOT_ANNOTATED_CDS"/>
    <property type="molecule type" value="Genomic_DNA"/>
</dbReference>
<reference evidence="16" key="1">
    <citation type="submission" date="2013-10" db="EMBL/GenBank/DDBJ databases">
        <title>Genome sequencing of Onchocerca volvulus.</title>
        <authorList>
            <person name="Cotton J."/>
            <person name="Tsai J."/>
            <person name="Stanley E."/>
            <person name="Tracey A."/>
            <person name="Holroyd N."/>
            <person name="Lustigman S."/>
            <person name="Berriman M."/>
        </authorList>
    </citation>
    <scope>NUCLEOTIDE SEQUENCE</scope>
</reference>
<name>A0A8R1XYF4_ONCVO</name>
<dbReference type="PANTHER" id="PTHR46174">
    <property type="entry name" value="CXXC-TYPE ZINC FINGER PROTEIN 1"/>
    <property type="match status" value="1"/>
</dbReference>
<dbReference type="InterPro" id="IPR002857">
    <property type="entry name" value="Znf_CXXC"/>
</dbReference>
<evidence type="ECO:0000256" key="3">
    <source>
        <dbReference type="ARBA" id="ARBA00022771"/>
    </source>
</evidence>